<keyword evidence="2" id="KW-1185">Reference proteome</keyword>
<dbReference type="AlphaFoldDB" id="A0A7M7MUA7"/>
<name>A0A7M7MUA7_APIME</name>
<accession>A0A8B8HAC0</accession>
<dbReference type="KEGG" id="ame:113219240"/>
<dbReference type="CDD" id="cd22981">
    <property type="entry name" value="DD_TbAK-like"/>
    <property type="match status" value="1"/>
</dbReference>
<dbReference type="InterPro" id="IPR039879">
    <property type="entry name" value="EFC10"/>
</dbReference>
<protein>
    <submittedName>
        <fullName evidence="3">Uncharacterized protein LOC113219240</fullName>
    </submittedName>
</protein>
<organism evidence="1">
    <name type="scientific">Apis mellifera</name>
    <name type="common">Honeybee</name>
    <dbReference type="NCBI Taxonomy" id="7460"/>
    <lineage>
        <taxon>Eukaryota</taxon>
        <taxon>Metazoa</taxon>
        <taxon>Ecdysozoa</taxon>
        <taxon>Arthropoda</taxon>
        <taxon>Hexapoda</taxon>
        <taxon>Insecta</taxon>
        <taxon>Pterygota</taxon>
        <taxon>Neoptera</taxon>
        <taxon>Endopterygota</taxon>
        <taxon>Hymenoptera</taxon>
        <taxon>Apocrita</taxon>
        <taxon>Aculeata</taxon>
        <taxon>Apoidea</taxon>
        <taxon>Anthophila</taxon>
        <taxon>Apidae</taxon>
        <taxon>Apis</taxon>
    </lineage>
</organism>
<dbReference type="EnsemblMetazoa" id="XM_026445186">
    <property type="protein sequence ID" value="XP_026300971"/>
    <property type="gene ID" value="LOC113219240"/>
</dbReference>
<dbReference type="Proteomes" id="UP000005203">
    <property type="component" value="Linkage group LG14"/>
</dbReference>
<proteinExistence type="predicted"/>
<dbReference type="PANTHER" id="PTHR21847:SF1">
    <property type="entry name" value="EF-HAND CALCIUM-BINDING DOMAIN-CONTAINING PROTEIN 10"/>
    <property type="match status" value="1"/>
</dbReference>
<dbReference type="PANTHER" id="PTHR21847">
    <property type="entry name" value="EF-HAND CALCIUM-BINDING DOMAIN-CONTAINING PROTEIN 10"/>
    <property type="match status" value="1"/>
</dbReference>
<gene>
    <name evidence="3" type="primary">LOC113219240</name>
</gene>
<sequence length="140" mass="16424">MIYDNNVACNISKEQDYLNKKNIFDIFHFLLSHVIVQQPTNPIQYLYELLDDFILFRSGLKNPRLLWTKRHVDAIFGNVLSRDSELLPLDDYKIAMKTLSVHYDPCPVQVVPGYIDRQTFCTEALNNMKKELMRIANETI</sequence>
<reference evidence="3" key="2">
    <citation type="submission" date="2025-04" db="UniProtKB">
        <authorList>
            <consortium name="RefSeq"/>
        </authorList>
    </citation>
    <scope>IDENTIFICATION</scope>
    <source>
        <strain evidence="3">DH4</strain>
        <tissue evidence="3">Whole body</tissue>
    </source>
</reference>
<accession>A0A7M7MUA7</accession>
<evidence type="ECO:0000313" key="3">
    <source>
        <dbReference type="RefSeq" id="XP_026300971.1"/>
    </source>
</evidence>
<dbReference type="GeneID" id="113219240"/>
<reference evidence="1" key="1">
    <citation type="submission" date="2021-01" db="UniProtKB">
        <authorList>
            <consortium name="EnsemblMetazoa"/>
        </authorList>
    </citation>
    <scope>IDENTIFICATION</scope>
    <source>
        <strain evidence="1">DH4</strain>
    </source>
</reference>
<dbReference type="RefSeq" id="XP_026300971.1">
    <property type="nucleotide sequence ID" value="XM_026445186.1"/>
</dbReference>
<evidence type="ECO:0000313" key="1">
    <source>
        <dbReference type="EnsemblMetazoa" id="XP_026300971"/>
    </source>
</evidence>
<evidence type="ECO:0000313" key="2">
    <source>
        <dbReference type="Proteomes" id="UP000005203"/>
    </source>
</evidence>
<dbReference type="OrthoDB" id="10260455at2759"/>